<evidence type="ECO:0000256" key="3">
    <source>
        <dbReference type="ARBA" id="ARBA00001966"/>
    </source>
</evidence>
<keyword evidence="11" id="KW-0786">Thiamine pyrophosphate</keyword>
<reference evidence="15" key="1">
    <citation type="journal article" date="2020" name="mSystems">
        <title>Genome- and Community-Level Interaction Insights into Carbon Utilization and Element Cycling Functions of Hydrothermarchaeota in Hydrothermal Sediment.</title>
        <authorList>
            <person name="Zhou Z."/>
            <person name="Liu Y."/>
            <person name="Xu W."/>
            <person name="Pan J."/>
            <person name="Luo Z.H."/>
            <person name="Li M."/>
        </authorList>
    </citation>
    <scope>NUCLEOTIDE SEQUENCE [LARGE SCALE GENOMIC DNA]</scope>
    <source>
        <strain evidence="15">SpSt-735</strain>
    </source>
</reference>
<dbReference type="SUPFAM" id="SSF52518">
    <property type="entry name" value="Thiamin diphosphate-binding fold (THDP-binding)"/>
    <property type="match status" value="1"/>
</dbReference>
<organism evidence="15">
    <name type="scientific">Thermofilum pendens</name>
    <dbReference type="NCBI Taxonomy" id="2269"/>
    <lineage>
        <taxon>Archaea</taxon>
        <taxon>Thermoproteota</taxon>
        <taxon>Thermoprotei</taxon>
        <taxon>Thermofilales</taxon>
        <taxon>Thermofilaceae</taxon>
        <taxon>Thermofilum</taxon>
    </lineage>
</organism>
<dbReference type="Gene3D" id="3.40.50.970">
    <property type="match status" value="1"/>
</dbReference>
<gene>
    <name evidence="15" type="ORF">ENV17_00075</name>
</gene>
<dbReference type="InterPro" id="IPR032686">
    <property type="entry name" value="PFO_beta_C"/>
</dbReference>
<comment type="cofactor">
    <cofactor evidence="1">
        <name>Mg(2+)</name>
        <dbReference type="ChEBI" id="CHEBI:18420"/>
    </cofactor>
</comment>
<name>A0A7C4B8D4_THEPE</name>
<evidence type="ECO:0000256" key="12">
    <source>
        <dbReference type="ARBA" id="ARBA00048893"/>
    </source>
</evidence>
<protein>
    <recommendedName>
        <fullName evidence="5">2-oxoacid oxidoreductase (ferredoxin)</fullName>
        <ecNumber evidence="5">1.2.7.11</ecNumber>
    </recommendedName>
</protein>
<evidence type="ECO:0000256" key="7">
    <source>
        <dbReference type="ARBA" id="ARBA00022842"/>
    </source>
</evidence>
<keyword evidence="9" id="KW-0408">Iron</keyword>
<evidence type="ECO:0000256" key="11">
    <source>
        <dbReference type="ARBA" id="ARBA00023052"/>
    </source>
</evidence>
<keyword evidence="7" id="KW-0460">Magnesium</keyword>
<feature type="domain" description="Pyruvate ferredoxin oxidoreductase beta subunit C-terminal" evidence="14">
    <location>
        <begin position="205"/>
        <end position="264"/>
    </location>
</feature>
<dbReference type="GO" id="GO:0030976">
    <property type="term" value="F:thiamine pyrophosphate binding"/>
    <property type="evidence" value="ECO:0007669"/>
    <property type="project" value="InterPro"/>
</dbReference>
<evidence type="ECO:0000256" key="2">
    <source>
        <dbReference type="ARBA" id="ARBA00001964"/>
    </source>
</evidence>
<comment type="cofactor">
    <cofactor evidence="2">
        <name>thiamine diphosphate</name>
        <dbReference type="ChEBI" id="CHEBI:58937"/>
    </cofactor>
</comment>
<keyword evidence="6" id="KW-0479">Metal-binding</keyword>
<dbReference type="GO" id="GO:0046872">
    <property type="term" value="F:metal ion binding"/>
    <property type="evidence" value="ECO:0007669"/>
    <property type="project" value="UniProtKB-KW"/>
</dbReference>
<keyword evidence="10" id="KW-0411">Iron-sulfur</keyword>
<evidence type="ECO:0000313" key="15">
    <source>
        <dbReference type="EMBL" id="HGI42776.1"/>
    </source>
</evidence>
<dbReference type="InterPro" id="IPR011766">
    <property type="entry name" value="TPP_enzyme_TPP-bd"/>
</dbReference>
<evidence type="ECO:0000256" key="9">
    <source>
        <dbReference type="ARBA" id="ARBA00023004"/>
    </source>
</evidence>
<evidence type="ECO:0000259" key="14">
    <source>
        <dbReference type="Pfam" id="PF12367"/>
    </source>
</evidence>
<dbReference type="InterPro" id="IPR029061">
    <property type="entry name" value="THDP-binding"/>
</dbReference>
<dbReference type="EC" id="1.2.7.11" evidence="5"/>
<dbReference type="GO" id="GO:0051536">
    <property type="term" value="F:iron-sulfur cluster binding"/>
    <property type="evidence" value="ECO:0007669"/>
    <property type="project" value="UniProtKB-KW"/>
</dbReference>
<keyword evidence="8" id="KW-0560">Oxidoreductase</keyword>
<dbReference type="InterPro" id="IPR051457">
    <property type="entry name" value="2-oxoacid:Fd_oxidoreductase"/>
</dbReference>
<evidence type="ECO:0000256" key="1">
    <source>
        <dbReference type="ARBA" id="ARBA00001946"/>
    </source>
</evidence>
<evidence type="ECO:0000256" key="4">
    <source>
        <dbReference type="ARBA" id="ARBA00011631"/>
    </source>
</evidence>
<dbReference type="Pfam" id="PF02775">
    <property type="entry name" value="TPP_enzyme_C"/>
    <property type="match status" value="1"/>
</dbReference>
<dbReference type="NCBIfam" id="NF008820">
    <property type="entry name" value="PRK11866.1"/>
    <property type="match status" value="1"/>
</dbReference>
<dbReference type="NCBIfam" id="TIGR02177">
    <property type="entry name" value="PorB_KorB"/>
    <property type="match status" value="1"/>
</dbReference>
<dbReference type="Pfam" id="PF12367">
    <property type="entry name" value="PFO_beta_C"/>
    <property type="match status" value="1"/>
</dbReference>
<evidence type="ECO:0000256" key="6">
    <source>
        <dbReference type="ARBA" id="ARBA00022723"/>
    </source>
</evidence>
<dbReference type="InterPro" id="IPR011896">
    <property type="entry name" value="OFOB"/>
</dbReference>
<comment type="subunit">
    <text evidence="4">Heterodimer composed of an alpha and a beta subunit.</text>
</comment>
<dbReference type="GO" id="GO:0019164">
    <property type="term" value="F:pyruvate synthase activity"/>
    <property type="evidence" value="ECO:0007669"/>
    <property type="project" value="UniProtKB-ARBA"/>
</dbReference>
<dbReference type="GO" id="GO:0018491">
    <property type="term" value="F:2-oxobutyrate synthase activity"/>
    <property type="evidence" value="ECO:0007669"/>
    <property type="project" value="UniProtKB-ARBA"/>
</dbReference>
<accession>A0A7C4B8D4</accession>
<dbReference type="AlphaFoldDB" id="A0A7C4B8D4"/>
<comment type="caution">
    <text evidence="15">The sequence shown here is derived from an EMBL/GenBank/DDBJ whole genome shotgun (WGS) entry which is preliminary data.</text>
</comment>
<evidence type="ECO:0000256" key="5">
    <source>
        <dbReference type="ARBA" id="ARBA00012691"/>
    </source>
</evidence>
<comment type="catalytic activity">
    <reaction evidence="12">
        <text>a 2-oxocarboxylate + 2 oxidized [2Fe-2S]-[ferredoxin] + CoA = an acyl-CoA + 2 reduced [2Fe-2S]-[ferredoxin] + CO2 + H(+)</text>
        <dbReference type="Rhea" id="RHEA:42316"/>
        <dbReference type="Rhea" id="RHEA-COMP:10000"/>
        <dbReference type="Rhea" id="RHEA-COMP:10001"/>
        <dbReference type="ChEBI" id="CHEBI:15378"/>
        <dbReference type="ChEBI" id="CHEBI:16526"/>
        <dbReference type="ChEBI" id="CHEBI:33737"/>
        <dbReference type="ChEBI" id="CHEBI:33738"/>
        <dbReference type="ChEBI" id="CHEBI:35179"/>
        <dbReference type="ChEBI" id="CHEBI:57287"/>
        <dbReference type="ChEBI" id="CHEBI:58342"/>
        <dbReference type="EC" id="1.2.7.11"/>
    </reaction>
</comment>
<feature type="domain" description="Thiamine pyrophosphate enzyme TPP-binding" evidence="13">
    <location>
        <begin position="53"/>
        <end position="201"/>
    </location>
</feature>
<dbReference type="PANTHER" id="PTHR48084:SF4">
    <property type="entry name" value="2-OXOGLUTARATE OXIDOREDUCTASE SUBUNIT KORB"/>
    <property type="match status" value="1"/>
</dbReference>
<proteinExistence type="predicted"/>
<evidence type="ECO:0000256" key="10">
    <source>
        <dbReference type="ARBA" id="ARBA00023014"/>
    </source>
</evidence>
<dbReference type="CDD" id="cd03375">
    <property type="entry name" value="TPP_OGFOR"/>
    <property type="match status" value="1"/>
</dbReference>
<dbReference type="PANTHER" id="PTHR48084">
    <property type="entry name" value="2-OXOGLUTARATE OXIDOREDUCTASE SUBUNIT KORB-RELATED"/>
    <property type="match status" value="1"/>
</dbReference>
<evidence type="ECO:0000256" key="8">
    <source>
        <dbReference type="ARBA" id="ARBA00023002"/>
    </source>
</evidence>
<evidence type="ECO:0000259" key="13">
    <source>
        <dbReference type="Pfam" id="PF02775"/>
    </source>
</evidence>
<sequence length="288" mass="31861">MPRGVCDVEERVFDTGRRPVWCPGCGNYGILIAVRRALAELGLRPEEVVVVTGIGCHGRMSDYLRVNAFHTIHGRVLPLATGIKLANPRLTVIGHAGDGDAYAIGLGHLPHAARRNVDITYIVHDNMIFGLTTGQVTPTTPLGVRTKSTPFGNPERPLNPLLLALASGATFVARGFSGEVEHLKELVKQGITHKGFAFIEVLQPCVTFFNTYKELKQKVYKLEDEGHDPTDFEAALRLAQREDRLPIGVFYKVERPTFEEAFAHAMNPPPALRRLAPPDLSKLLERFR</sequence>
<dbReference type="EMBL" id="DTFI01000002">
    <property type="protein sequence ID" value="HGI42776.1"/>
    <property type="molecule type" value="Genomic_DNA"/>
</dbReference>
<comment type="cofactor">
    <cofactor evidence="3">
        <name>[4Fe-4S] cluster</name>
        <dbReference type="ChEBI" id="CHEBI:49883"/>
    </cofactor>
</comment>